<organism evidence="1">
    <name type="scientific">marine sediment metagenome</name>
    <dbReference type="NCBI Taxonomy" id="412755"/>
    <lineage>
        <taxon>unclassified sequences</taxon>
        <taxon>metagenomes</taxon>
        <taxon>ecological metagenomes</taxon>
    </lineage>
</organism>
<gene>
    <name evidence="1" type="ORF">S03H2_24995</name>
</gene>
<dbReference type="EMBL" id="BARU01014031">
    <property type="protein sequence ID" value="GAH43491.1"/>
    <property type="molecule type" value="Genomic_DNA"/>
</dbReference>
<accession>X1FD06</accession>
<evidence type="ECO:0000313" key="1">
    <source>
        <dbReference type="EMBL" id="GAH43491.1"/>
    </source>
</evidence>
<sequence length="69" mass="7630">DQNAGKKYAIVARSGGSAIRYALWRATIINHYPRGSSGRSTNGGATWTLYGTPPTDYDSMFEEWGFPKE</sequence>
<protein>
    <submittedName>
        <fullName evidence="1">Uncharacterized protein</fullName>
    </submittedName>
</protein>
<reference evidence="1" key="1">
    <citation type="journal article" date="2014" name="Front. Microbiol.">
        <title>High frequency of phylogenetically diverse reductive dehalogenase-homologous genes in deep subseafloor sedimentary metagenomes.</title>
        <authorList>
            <person name="Kawai M."/>
            <person name="Futagami T."/>
            <person name="Toyoda A."/>
            <person name="Takaki Y."/>
            <person name="Nishi S."/>
            <person name="Hori S."/>
            <person name="Arai W."/>
            <person name="Tsubouchi T."/>
            <person name="Morono Y."/>
            <person name="Uchiyama I."/>
            <person name="Ito T."/>
            <person name="Fujiyama A."/>
            <person name="Inagaki F."/>
            <person name="Takami H."/>
        </authorList>
    </citation>
    <scope>NUCLEOTIDE SEQUENCE</scope>
    <source>
        <strain evidence="1">Expedition CK06-06</strain>
    </source>
</reference>
<proteinExistence type="predicted"/>
<dbReference type="AlphaFoldDB" id="X1FD06"/>
<comment type="caution">
    <text evidence="1">The sequence shown here is derived from an EMBL/GenBank/DDBJ whole genome shotgun (WGS) entry which is preliminary data.</text>
</comment>
<name>X1FD06_9ZZZZ</name>
<feature type="non-terminal residue" evidence="1">
    <location>
        <position position="1"/>
    </location>
</feature>